<organism evidence="2 3">
    <name type="scientific">Exophiala xenobiotica</name>
    <dbReference type="NCBI Taxonomy" id="348802"/>
    <lineage>
        <taxon>Eukaryota</taxon>
        <taxon>Fungi</taxon>
        <taxon>Dikarya</taxon>
        <taxon>Ascomycota</taxon>
        <taxon>Pezizomycotina</taxon>
        <taxon>Eurotiomycetes</taxon>
        <taxon>Chaetothyriomycetidae</taxon>
        <taxon>Chaetothyriales</taxon>
        <taxon>Herpotrichiellaceae</taxon>
        <taxon>Exophiala</taxon>
    </lineage>
</organism>
<gene>
    <name evidence="2" type="ORF">PV05_10374</name>
</gene>
<evidence type="ECO:0000313" key="2">
    <source>
        <dbReference type="EMBL" id="KIW51675.1"/>
    </source>
</evidence>
<reference evidence="2 3" key="1">
    <citation type="submission" date="2015-01" db="EMBL/GenBank/DDBJ databases">
        <title>The Genome Sequence of Exophiala xenobiotica CBS118157.</title>
        <authorList>
            <consortium name="The Broad Institute Genomics Platform"/>
            <person name="Cuomo C."/>
            <person name="de Hoog S."/>
            <person name="Gorbushina A."/>
            <person name="Stielow B."/>
            <person name="Teixiera M."/>
            <person name="Abouelleil A."/>
            <person name="Chapman S.B."/>
            <person name="Priest M."/>
            <person name="Young S.K."/>
            <person name="Wortman J."/>
            <person name="Nusbaum C."/>
            <person name="Birren B."/>
        </authorList>
    </citation>
    <scope>NUCLEOTIDE SEQUENCE [LARGE SCALE GENOMIC DNA]</scope>
    <source>
        <strain evidence="2 3">CBS 118157</strain>
    </source>
</reference>
<feature type="compositionally biased region" description="Polar residues" evidence="1">
    <location>
        <begin position="1"/>
        <end position="15"/>
    </location>
</feature>
<dbReference type="RefSeq" id="XP_013312259.1">
    <property type="nucleotide sequence ID" value="XM_013456805.1"/>
</dbReference>
<dbReference type="EMBL" id="KN847322">
    <property type="protein sequence ID" value="KIW51675.1"/>
    <property type="molecule type" value="Genomic_DNA"/>
</dbReference>
<protein>
    <submittedName>
        <fullName evidence="2">Uncharacterized protein</fullName>
    </submittedName>
</protein>
<dbReference type="AlphaFoldDB" id="A0A0D2EAI0"/>
<name>A0A0D2EAI0_9EURO</name>
<keyword evidence="3" id="KW-1185">Reference proteome</keyword>
<sequence>MTPNIMKSQTDTSKFIGTKPDSSSHDPHNNNFQNYNPASDDKKASTGAPLLSSQGAIGSQFRADGSIGQLGETVGGPLSKDGMVGKHFTESGSVGGTITNMVGGAKKE</sequence>
<dbReference type="OrthoDB" id="5278621at2759"/>
<proteinExistence type="predicted"/>
<evidence type="ECO:0000256" key="1">
    <source>
        <dbReference type="SAM" id="MobiDB-lite"/>
    </source>
</evidence>
<dbReference type="GeneID" id="25332282"/>
<evidence type="ECO:0000313" key="3">
    <source>
        <dbReference type="Proteomes" id="UP000054342"/>
    </source>
</evidence>
<feature type="region of interest" description="Disordered" evidence="1">
    <location>
        <begin position="1"/>
        <end position="84"/>
    </location>
</feature>
<accession>A0A0D2EAI0</accession>
<dbReference type="HOGENOM" id="CLU_150138_0_0_1"/>
<dbReference type="Proteomes" id="UP000054342">
    <property type="component" value="Unassembled WGS sequence"/>
</dbReference>